<evidence type="ECO:0000313" key="2">
    <source>
        <dbReference type="Proteomes" id="UP000177122"/>
    </source>
</evidence>
<proteinExistence type="predicted"/>
<protein>
    <submittedName>
        <fullName evidence="1">Uncharacterized protein</fullName>
    </submittedName>
</protein>
<organism evidence="1 2">
    <name type="scientific">Candidatus Lloydbacteria bacterium RIFCSPHIGHO2_01_FULL_49_22</name>
    <dbReference type="NCBI Taxonomy" id="1798658"/>
    <lineage>
        <taxon>Bacteria</taxon>
        <taxon>Candidatus Lloydiibacteriota</taxon>
    </lineage>
</organism>
<evidence type="ECO:0000313" key="1">
    <source>
        <dbReference type="EMBL" id="OGZ06461.1"/>
    </source>
</evidence>
<comment type="caution">
    <text evidence="1">The sequence shown here is derived from an EMBL/GenBank/DDBJ whole genome shotgun (WGS) entry which is preliminary data.</text>
</comment>
<name>A0A1G2D0P8_9BACT</name>
<dbReference type="Proteomes" id="UP000177122">
    <property type="component" value="Unassembled WGS sequence"/>
</dbReference>
<gene>
    <name evidence="1" type="ORF">A2845_06095</name>
</gene>
<dbReference type="EMBL" id="MHLI01000002">
    <property type="protein sequence ID" value="OGZ06461.1"/>
    <property type="molecule type" value="Genomic_DNA"/>
</dbReference>
<dbReference type="AlphaFoldDB" id="A0A1G2D0P8"/>
<accession>A0A1G2D0P8</accession>
<reference evidence="1 2" key="1">
    <citation type="journal article" date="2016" name="Nat. Commun.">
        <title>Thousands of microbial genomes shed light on interconnected biogeochemical processes in an aquifer system.</title>
        <authorList>
            <person name="Anantharaman K."/>
            <person name="Brown C.T."/>
            <person name="Hug L.A."/>
            <person name="Sharon I."/>
            <person name="Castelle C.J."/>
            <person name="Probst A.J."/>
            <person name="Thomas B.C."/>
            <person name="Singh A."/>
            <person name="Wilkins M.J."/>
            <person name="Karaoz U."/>
            <person name="Brodie E.L."/>
            <person name="Williams K.H."/>
            <person name="Hubbard S.S."/>
            <person name="Banfield J.F."/>
        </authorList>
    </citation>
    <scope>NUCLEOTIDE SEQUENCE [LARGE SCALE GENOMIC DNA]</scope>
</reference>
<sequence>MVVEEIHEENAMSRWSFLSAIAAACFVSAGESHSHSLIYLANSITPNQSPPEKGRGNAVARRMAQKRRNQLKSRMVARRRR</sequence>